<proteinExistence type="predicted"/>
<keyword evidence="1" id="KW-1133">Transmembrane helix</keyword>
<gene>
    <name evidence="2" type="ORF">CEE37_04815</name>
</gene>
<reference evidence="2 3" key="1">
    <citation type="submission" date="2017-06" db="EMBL/GenBank/DDBJ databases">
        <title>Novel microbial phyla capable of carbon fixation and sulfur reduction in deep-sea sediments.</title>
        <authorList>
            <person name="Huang J."/>
            <person name="Baker B."/>
            <person name="Wang Y."/>
        </authorList>
    </citation>
    <scope>NUCLEOTIDE SEQUENCE [LARGE SCALE GENOMIC DNA]</scope>
    <source>
        <strain evidence="2">B3_LCP</strain>
    </source>
</reference>
<name>A0A532V3V2_UNCL8</name>
<accession>A0A532V3V2</accession>
<protein>
    <recommendedName>
        <fullName evidence="4">Poly-gamma-glutamate system protein</fullName>
    </recommendedName>
</protein>
<evidence type="ECO:0000313" key="3">
    <source>
        <dbReference type="Proteomes" id="UP000319619"/>
    </source>
</evidence>
<evidence type="ECO:0000256" key="1">
    <source>
        <dbReference type="SAM" id="Phobius"/>
    </source>
</evidence>
<sequence length="372" mass="40503">MYRPSIKSRRTLLALMILAAGLYYWAEHSRQEVRQPNYDQKKEAAQRMVRALDVLREDRLAAGWALDEVNDPNQSAVIGVQYSLITTDEGDLGAKLTAINPNFAAVILQMLMDADVTRGDKVAVAFTGSFPSLNIATIIACEVLEVVPVIITSVGSSMWGANNPEFTYLDMETILLNEGIISNRTMASSIGGGQDIGRSLSGAGRVAVEDAIQRNDTSPITSTSLTESQSARRDIYRQQEGKNGYGAFINIGGGIAVLGHPVNGSLIKPGLSTTYIQQNYPARGLIHEFWEQGTPIIHLQNIGEIADTYGLPRAPVPLPPVGAGTIFSVERYNLTVAWVSVIILMGTLLVVLLLDRDKYKLREEGVDPDTLM</sequence>
<evidence type="ECO:0000313" key="2">
    <source>
        <dbReference type="EMBL" id="TKJ41894.1"/>
    </source>
</evidence>
<dbReference type="InterPro" id="IPR027602">
    <property type="entry name" value="PGA_system"/>
</dbReference>
<evidence type="ECO:0008006" key="4">
    <source>
        <dbReference type="Google" id="ProtNLM"/>
    </source>
</evidence>
<feature type="transmembrane region" description="Helical" evidence="1">
    <location>
        <begin position="335"/>
        <end position="354"/>
    </location>
</feature>
<keyword evidence="1" id="KW-0472">Membrane</keyword>
<dbReference type="EMBL" id="NJBN01000002">
    <property type="protein sequence ID" value="TKJ41894.1"/>
    <property type="molecule type" value="Genomic_DNA"/>
</dbReference>
<dbReference type="AlphaFoldDB" id="A0A532V3V2"/>
<comment type="caution">
    <text evidence="2">The sequence shown here is derived from an EMBL/GenBank/DDBJ whole genome shotgun (WGS) entry which is preliminary data.</text>
</comment>
<dbReference type="Proteomes" id="UP000319619">
    <property type="component" value="Unassembled WGS sequence"/>
</dbReference>
<keyword evidence="1" id="KW-0812">Transmembrane</keyword>
<organism evidence="2 3">
    <name type="scientific">candidate division LCP-89 bacterium B3_LCP</name>
    <dbReference type="NCBI Taxonomy" id="2012998"/>
    <lineage>
        <taxon>Bacteria</taxon>
        <taxon>Pseudomonadati</taxon>
        <taxon>Bacteria division LCP-89</taxon>
    </lineage>
</organism>
<dbReference type="NCBIfam" id="TIGR04332">
    <property type="entry name" value="gamma_Glu_sys"/>
    <property type="match status" value="1"/>
</dbReference>